<evidence type="ECO:0000259" key="1">
    <source>
        <dbReference type="Pfam" id="PF09130"/>
    </source>
</evidence>
<protein>
    <recommendedName>
        <fullName evidence="1">Phosphogluconate dehydrogenase NAD-binding putative C-terminal domain-containing protein</fullName>
    </recommendedName>
</protein>
<dbReference type="AlphaFoldDB" id="A0A6H0XTZ9"/>
<dbReference type="OrthoDB" id="9988102at2759"/>
<dbReference type="EMBL" id="CP051140">
    <property type="protein sequence ID" value="QIW98246.1"/>
    <property type="molecule type" value="Genomic_DNA"/>
</dbReference>
<organism evidence="2 3">
    <name type="scientific">Peltaster fructicola</name>
    <dbReference type="NCBI Taxonomy" id="286661"/>
    <lineage>
        <taxon>Eukaryota</taxon>
        <taxon>Fungi</taxon>
        <taxon>Dikarya</taxon>
        <taxon>Ascomycota</taxon>
        <taxon>Pezizomycotina</taxon>
        <taxon>Dothideomycetes</taxon>
        <taxon>Dothideomycetes incertae sedis</taxon>
        <taxon>Peltaster</taxon>
    </lineage>
</organism>
<keyword evidence="3" id="KW-1185">Reference proteome</keyword>
<dbReference type="InterPro" id="IPR015814">
    <property type="entry name" value="Pgluconate_DH_NAD-bd_C"/>
</dbReference>
<reference evidence="2 3" key="1">
    <citation type="journal article" date="2016" name="Sci. Rep.">
        <title>Peltaster fructicola genome reveals evolution from an invasive phytopathogen to an ectophytic parasite.</title>
        <authorList>
            <person name="Xu C."/>
            <person name="Chen H."/>
            <person name="Gleason M.L."/>
            <person name="Xu J.R."/>
            <person name="Liu H."/>
            <person name="Zhang R."/>
            <person name="Sun G."/>
        </authorList>
    </citation>
    <scope>NUCLEOTIDE SEQUENCE [LARGE SCALE GENOMIC DNA]</scope>
    <source>
        <strain evidence="2 3">LNHT1506</strain>
    </source>
</reference>
<dbReference type="InterPro" id="IPR036291">
    <property type="entry name" value="NAD(P)-bd_dom_sf"/>
</dbReference>
<gene>
    <name evidence="2" type="ORF">AMS68_003764</name>
</gene>
<sequence length="301" mass="32732">MAVPLATVAILSIGDMGAANTRSESTQQRARASNIELLTSDVDLCNQADYVLSIVPQKDALSVANRIVAAVNDVTFAARPHPLYFLDLNAVSPQTARNTAELFATSASTIKFIDGGIISGPPKLKDDGSWTRPRLVVSGPVKVNEGPSGEHFASTVNIQHIDATIGSASALKMCFAAMSKGFAAIAIQSFTTAQRFGLVDNLEELLDEYNPTFARSANRLLPSMPPKAYRWVQEMLEIAETFELDGHFSKEENIFRPISELYTLVAHGTELGNEQTDNRQRGKTSKDVATLMTQGIDQRWS</sequence>
<feature type="domain" description="Phosphogluconate dehydrogenase NAD-binding putative C-terminal" evidence="1">
    <location>
        <begin position="193"/>
        <end position="264"/>
    </location>
</feature>
<dbReference type="InterPro" id="IPR013328">
    <property type="entry name" value="6PGD_dom2"/>
</dbReference>
<dbReference type="InterPro" id="IPR008927">
    <property type="entry name" value="6-PGluconate_DH-like_C_sf"/>
</dbReference>
<proteinExistence type="predicted"/>
<dbReference type="Gene3D" id="1.10.1040.10">
    <property type="entry name" value="N-(1-d-carboxylethyl)-l-norvaline Dehydrogenase, domain 2"/>
    <property type="match status" value="1"/>
</dbReference>
<accession>A0A6H0XTZ9</accession>
<dbReference type="Pfam" id="PF09130">
    <property type="entry name" value="DUF1932"/>
    <property type="match status" value="1"/>
</dbReference>
<name>A0A6H0XTZ9_9PEZI</name>
<evidence type="ECO:0000313" key="2">
    <source>
        <dbReference type="EMBL" id="QIW98246.1"/>
    </source>
</evidence>
<dbReference type="Gene3D" id="3.40.50.720">
    <property type="entry name" value="NAD(P)-binding Rossmann-like Domain"/>
    <property type="match status" value="1"/>
</dbReference>
<dbReference type="SUPFAM" id="SSF51735">
    <property type="entry name" value="NAD(P)-binding Rossmann-fold domains"/>
    <property type="match status" value="1"/>
</dbReference>
<dbReference type="SUPFAM" id="SSF48179">
    <property type="entry name" value="6-phosphogluconate dehydrogenase C-terminal domain-like"/>
    <property type="match status" value="1"/>
</dbReference>
<dbReference type="Proteomes" id="UP000503462">
    <property type="component" value="Chromosome 2"/>
</dbReference>
<evidence type="ECO:0000313" key="3">
    <source>
        <dbReference type="Proteomes" id="UP000503462"/>
    </source>
</evidence>